<evidence type="ECO:0000313" key="1">
    <source>
        <dbReference type="EMBL" id="KHO66634.1"/>
    </source>
</evidence>
<dbReference type="AlphaFoldDB" id="A0A0B3C158"/>
<name>A0A0B3C158_9PSED</name>
<dbReference type="Proteomes" id="UP000030980">
    <property type="component" value="Unassembled WGS sequence"/>
</dbReference>
<keyword evidence="2" id="KW-1185">Reference proteome</keyword>
<accession>A0A0B3C158</accession>
<evidence type="ECO:0000313" key="2">
    <source>
        <dbReference type="Proteomes" id="UP000030980"/>
    </source>
</evidence>
<reference evidence="1 2" key="1">
    <citation type="submission" date="2014-11" db="EMBL/GenBank/DDBJ databases">
        <title>Genome sequence of Pseudomonas tuomuerensis JCM 14085.</title>
        <authorList>
            <person name="Shin S.-K."/>
            <person name="Yi H."/>
        </authorList>
    </citation>
    <scope>NUCLEOTIDE SEQUENCE [LARGE SCALE GENOMIC DNA]</scope>
    <source>
        <strain evidence="1 2">JCM 14085</strain>
    </source>
</reference>
<dbReference type="STRING" id="706570.PT85_03520"/>
<sequence length="63" mass="6761">MVNQHAAIPAAARATALLGAALCQHRIQRTPEQRARVQALAEMARALGAISDADWQLVRGCLQ</sequence>
<dbReference type="EMBL" id="JTAK01000001">
    <property type="protein sequence ID" value="KHO66634.1"/>
    <property type="molecule type" value="Genomic_DNA"/>
</dbReference>
<gene>
    <name evidence="1" type="ORF">PT85_03520</name>
</gene>
<organism evidence="1 2">
    <name type="scientific">Pseudomonas flexibilis</name>
    <dbReference type="NCBI Taxonomy" id="706570"/>
    <lineage>
        <taxon>Bacteria</taxon>
        <taxon>Pseudomonadati</taxon>
        <taxon>Pseudomonadota</taxon>
        <taxon>Gammaproteobacteria</taxon>
        <taxon>Pseudomonadales</taxon>
        <taxon>Pseudomonadaceae</taxon>
        <taxon>Pseudomonas</taxon>
    </lineage>
</organism>
<proteinExistence type="predicted"/>
<protein>
    <submittedName>
        <fullName evidence="1">Uncharacterized protein</fullName>
    </submittedName>
</protein>
<comment type="caution">
    <text evidence="1">The sequence shown here is derived from an EMBL/GenBank/DDBJ whole genome shotgun (WGS) entry which is preliminary data.</text>
</comment>
<dbReference type="RefSeq" id="WP_039605915.1">
    <property type="nucleotide sequence ID" value="NZ_FMUP01000005.1"/>
</dbReference>